<proteinExistence type="inferred from homology"/>
<evidence type="ECO:0000256" key="3">
    <source>
        <dbReference type="ARBA" id="ARBA00022603"/>
    </source>
</evidence>
<dbReference type="HAMAP" id="MF_01887">
    <property type="entry name" value="23SrRNA_methyltr_B"/>
    <property type="match status" value="1"/>
</dbReference>
<comment type="catalytic activity">
    <reaction evidence="6">
        <text>guanosine(2251) in 23S rRNA + S-adenosyl-L-methionine = 2'-O-methylguanosine(2251) in 23S rRNA + S-adenosyl-L-homocysteine + H(+)</text>
        <dbReference type="Rhea" id="RHEA:24140"/>
        <dbReference type="Rhea" id="RHEA-COMP:10239"/>
        <dbReference type="Rhea" id="RHEA-COMP:10241"/>
        <dbReference type="ChEBI" id="CHEBI:15378"/>
        <dbReference type="ChEBI" id="CHEBI:57856"/>
        <dbReference type="ChEBI" id="CHEBI:59789"/>
        <dbReference type="ChEBI" id="CHEBI:74269"/>
        <dbReference type="ChEBI" id="CHEBI:74445"/>
        <dbReference type="EC" id="2.1.1.185"/>
    </reaction>
</comment>
<dbReference type="InterPro" id="IPR029026">
    <property type="entry name" value="tRNA_m1G_MTases_N"/>
</dbReference>
<dbReference type="GO" id="GO:0005829">
    <property type="term" value="C:cytosol"/>
    <property type="evidence" value="ECO:0007669"/>
    <property type="project" value="TreeGrafter"/>
</dbReference>
<dbReference type="RefSeq" id="WP_121441599.1">
    <property type="nucleotide sequence ID" value="NZ_RCDA01000001.1"/>
</dbReference>
<keyword evidence="4 6" id="KW-0808">Transferase</keyword>
<dbReference type="SMART" id="SM00967">
    <property type="entry name" value="SpoU_sub_bind"/>
    <property type="match status" value="1"/>
</dbReference>
<dbReference type="SUPFAM" id="SSF55315">
    <property type="entry name" value="L30e-like"/>
    <property type="match status" value="1"/>
</dbReference>
<comment type="similarity">
    <text evidence="6">Belongs to the class IV-like SAM-binding methyltransferase superfamily. RNA methyltransferase TrmH family. RlmB subfamily.</text>
</comment>
<evidence type="ECO:0000256" key="4">
    <source>
        <dbReference type="ARBA" id="ARBA00022679"/>
    </source>
</evidence>
<dbReference type="InterPro" id="IPR001537">
    <property type="entry name" value="SpoU_MeTrfase"/>
</dbReference>
<dbReference type="InterPro" id="IPR004441">
    <property type="entry name" value="rRNA_MeTrfase_TrmH"/>
</dbReference>
<dbReference type="PANTHER" id="PTHR46429:SF1">
    <property type="entry name" value="23S RRNA (GUANOSINE-2'-O-)-METHYLTRANSFERASE RLMB"/>
    <property type="match status" value="1"/>
</dbReference>
<comment type="function">
    <text evidence="6">Specifically methylates the ribose of guanosine 2251 in 23S rRNA.</text>
</comment>
<dbReference type="Pfam" id="PF00588">
    <property type="entry name" value="SpoU_methylase"/>
    <property type="match status" value="1"/>
</dbReference>
<dbReference type="FunFam" id="3.40.1280.10:FF:000008">
    <property type="entry name" value="Group 3 RNA methyltransferase TrmH"/>
    <property type="match status" value="1"/>
</dbReference>
<dbReference type="Gene3D" id="3.30.1330.30">
    <property type="match status" value="1"/>
</dbReference>
<accession>A0A498C4U1</accession>
<keyword evidence="2 6" id="KW-0698">rRNA processing</keyword>
<dbReference type="NCBIfam" id="TIGR00186">
    <property type="entry name" value="rRNA_methyl_3"/>
    <property type="match status" value="1"/>
</dbReference>
<feature type="binding site" evidence="6">
    <location>
        <position position="199"/>
    </location>
    <ligand>
        <name>S-adenosyl-L-methionine</name>
        <dbReference type="ChEBI" id="CHEBI:59789"/>
    </ligand>
</feature>
<keyword evidence="3 6" id="KW-0489">Methyltransferase</keyword>
<dbReference type="Pfam" id="PF08032">
    <property type="entry name" value="SpoU_sub_bind"/>
    <property type="match status" value="1"/>
</dbReference>
<dbReference type="EC" id="2.1.1.185" evidence="6"/>
<dbReference type="InterPro" id="IPR029064">
    <property type="entry name" value="Ribosomal_eL30-like_sf"/>
</dbReference>
<dbReference type="GO" id="GO:0003723">
    <property type="term" value="F:RNA binding"/>
    <property type="evidence" value="ECO:0007669"/>
    <property type="project" value="InterPro"/>
</dbReference>
<keyword evidence="9" id="KW-1185">Reference proteome</keyword>
<protein>
    <recommendedName>
        <fullName evidence="6">23S rRNA (guanosine-2'-O-)-methyltransferase RlmB</fullName>
        <ecNumber evidence="6">2.1.1.185</ecNumber>
    </recommendedName>
    <alternativeName>
        <fullName evidence="6">23S rRNA (guanosine2251 2'-O)-methyltransferase</fullName>
    </alternativeName>
    <alternativeName>
        <fullName evidence="6">23S rRNA Gm2251 2'-O-methyltransferase</fullName>
    </alternativeName>
</protein>
<comment type="caution">
    <text evidence="8">The sequence shown here is derived from an EMBL/GenBank/DDBJ whole genome shotgun (WGS) entry which is preliminary data.</text>
</comment>
<dbReference type="EMBL" id="RCDA01000001">
    <property type="protein sequence ID" value="RLK51174.1"/>
    <property type="molecule type" value="Genomic_DNA"/>
</dbReference>
<gene>
    <name evidence="6" type="primary">rlmB</name>
    <name evidence="8" type="ORF">DFR31_1094</name>
</gene>
<evidence type="ECO:0000256" key="5">
    <source>
        <dbReference type="ARBA" id="ARBA00022691"/>
    </source>
</evidence>
<evidence type="ECO:0000313" key="8">
    <source>
        <dbReference type="EMBL" id="RLK51174.1"/>
    </source>
</evidence>
<dbReference type="CDD" id="cd18103">
    <property type="entry name" value="SpoU-like_RlmB"/>
    <property type="match status" value="1"/>
</dbReference>
<keyword evidence="1 6" id="KW-0963">Cytoplasm</keyword>
<evidence type="ECO:0000256" key="2">
    <source>
        <dbReference type="ARBA" id="ARBA00022552"/>
    </source>
</evidence>
<dbReference type="AlphaFoldDB" id="A0A498C4U1"/>
<sequence>MSETELLYGLHAVRAAVACDADAIEAVWVEKGRRDARLARVLRTLEGRDLPIQRVPRKQLDELTGGAVHQGVVIRYRGPTPLDDNDLAAHLDGLPAPPLLLVLDQVQDPHNLGACLRSAEAAGVHGVIAPRDRAVGLTPVVHKVSSGAAARVPYYQVTNLARTLAGLRDRGLWVVGAAGEGGAEHWQADLTGPLVLCMGAEGKGLRRLTRKACDVLVRIPMTGRVESLNVSVATGILLWEALRQRQL</sequence>
<feature type="domain" description="RNA 2-O ribose methyltransferase substrate binding" evidence="7">
    <location>
        <begin position="6"/>
        <end position="82"/>
    </location>
</feature>
<evidence type="ECO:0000259" key="7">
    <source>
        <dbReference type="SMART" id="SM00967"/>
    </source>
</evidence>
<dbReference type="GO" id="GO:0070039">
    <property type="term" value="F:rRNA (guanosine-2'-O-)-methyltransferase activity"/>
    <property type="evidence" value="ECO:0007669"/>
    <property type="project" value="UniProtKB-UniRule"/>
</dbReference>
<organism evidence="8 9">
    <name type="scientific">Alkalispirillum mobile</name>
    <dbReference type="NCBI Taxonomy" id="85925"/>
    <lineage>
        <taxon>Bacteria</taxon>
        <taxon>Pseudomonadati</taxon>
        <taxon>Pseudomonadota</taxon>
        <taxon>Gammaproteobacteria</taxon>
        <taxon>Chromatiales</taxon>
        <taxon>Ectothiorhodospiraceae</taxon>
        <taxon>Alkalispirillum</taxon>
    </lineage>
</organism>
<name>A0A498C4U1_9GAMM</name>
<dbReference type="InterPro" id="IPR024915">
    <property type="entry name" value="23S_rRNA_MeTrfase_RlmB"/>
</dbReference>
<dbReference type="PANTHER" id="PTHR46429">
    <property type="entry name" value="23S RRNA (GUANOSINE-2'-O-)-METHYLTRANSFERASE RLMB"/>
    <property type="match status" value="1"/>
</dbReference>
<dbReference type="OrthoDB" id="9785673at2"/>
<dbReference type="InterPro" id="IPR013123">
    <property type="entry name" value="SpoU_subst-bd"/>
</dbReference>
<keyword evidence="5 6" id="KW-0949">S-adenosyl-L-methionine</keyword>
<feature type="binding site" evidence="6">
    <location>
        <position position="219"/>
    </location>
    <ligand>
        <name>S-adenosyl-L-methionine</name>
        <dbReference type="ChEBI" id="CHEBI:59789"/>
    </ligand>
</feature>
<evidence type="ECO:0000256" key="1">
    <source>
        <dbReference type="ARBA" id="ARBA00022490"/>
    </source>
</evidence>
<dbReference type="Gene3D" id="3.40.1280.10">
    <property type="match status" value="1"/>
</dbReference>
<dbReference type="InterPro" id="IPR029028">
    <property type="entry name" value="Alpha/beta_knot_MTases"/>
</dbReference>
<evidence type="ECO:0000256" key="6">
    <source>
        <dbReference type="HAMAP-Rule" id="MF_01887"/>
    </source>
</evidence>
<dbReference type="SUPFAM" id="SSF75217">
    <property type="entry name" value="alpha/beta knot"/>
    <property type="match status" value="1"/>
</dbReference>
<dbReference type="Proteomes" id="UP000275461">
    <property type="component" value="Unassembled WGS sequence"/>
</dbReference>
<feature type="binding site" evidence="6">
    <location>
        <position position="228"/>
    </location>
    <ligand>
        <name>S-adenosyl-L-methionine</name>
        <dbReference type="ChEBI" id="CHEBI:59789"/>
    </ligand>
</feature>
<evidence type="ECO:0000313" key="9">
    <source>
        <dbReference type="Proteomes" id="UP000275461"/>
    </source>
</evidence>
<comment type="subcellular location">
    <subcellularLocation>
        <location evidence="6">Cytoplasm</location>
    </subcellularLocation>
</comment>
<reference evidence="8 9" key="1">
    <citation type="submission" date="2018-10" db="EMBL/GenBank/DDBJ databases">
        <title>Genomic Encyclopedia of Type Strains, Phase IV (KMG-IV): sequencing the most valuable type-strain genomes for metagenomic binning, comparative biology and taxonomic classification.</title>
        <authorList>
            <person name="Goeker M."/>
        </authorList>
    </citation>
    <scope>NUCLEOTIDE SEQUENCE [LARGE SCALE GENOMIC DNA]</scope>
    <source>
        <strain evidence="8 9">DSM 12769</strain>
    </source>
</reference>